<evidence type="ECO:0000259" key="5">
    <source>
        <dbReference type="Pfam" id="PF01420"/>
    </source>
</evidence>
<dbReference type="STRING" id="640938.TR210_2513"/>
<dbReference type="Proteomes" id="UP000199280">
    <property type="component" value="Unassembled WGS sequence"/>
</dbReference>
<dbReference type="Proteomes" id="UP000076878">
    <property type="component" value="Unassembled WGS sequence"/>
</dbReference>
<dbReference type="InterPro" id="IPR000055">
    <property type="entry name" value="Restrct_endonuc_typeI_TRD"/>
</dbReference>
<keyword evidence="6" id="KW-0378">Hydrolase</keyword>
<dbReference type="InterPro" id="IPR051212">
    <property type="entry name" value="Type-I_RE_S_subunit"/>
</dbReference>
<keyword evidence="6" id="KW-0255">Endonuclease</keyword>
<accession>A0A143Z9X1</accession>
<gene>
    <name evidence="7" type="ORF">SAMN05216375_1292</name>
    <name evidence="6" type="ORF">TR210_2513</name>
</gene>
<evidence type="ECO:0000313" key="8">
    <source>
        <dbReference type="Proteomes" id="UP000076878"/>
    </source>
</evidence>
<comment type="similarity">
    <text evidence="1">Belongs to the type-I restriction system S methylase family.</text>
</comment>
<dbReference type="EMBL" id="FNYT01000029">
    <property type="protein sequence ID" value="SEJ81970.1"/>
    <property type="molecule type" value="Genomic_DNA"/>
</dbReference>
<dbReference type="Gene3D" id="3.90.220.20">
    <property type="entry name" value="DNA methylase specificity domains"/>
    <property type="match status" value="2"/>
</dbReference>
<dbReference type="InterPro" id="IPR044946">
    <property type="entry name" value="Restrct_endonuc_typeI_TRD_sf"/>
</dbReference>
<name>A0A143Z9X1_9LACT</name>
<keyword evidence="9" id="KW-1185">Reference proteome</keyword>
<dbReference type="AlphaFoldDB" id="A0A143Z9X1"/>
<dbReference type="EMBL" id="FJNB01000023">
    <property type="protein sequence ID" value="CZR07971.1"/>
    <property type="molecule type" value="Genomic_DNA"/>
</dbReference>
<reference evidence="6 8" key="1">
    <citation type="submission" date="2016-02" db="EMBL/GenBank/DDBJ databases">
        <authorList>
            <person name="Wen L."/>
            <person name="He K."/>
            <person name="Yang H."/>
        </authorList>
    </citation>
    <scope>NUCLEOTIDE SEQUENCE [LARGE SCALE GENOMIC DNA]</scope>
    <source>
        <strain evidence="6">Trichococcus_R210</strain>
    </source>
</reference>
<dbReference type="GO" id="GO:0009307">
    <property type="term" value="P:DNA restriction-modification system"/>
    <property type="evidence" value="ECO:0007669"/>
    <property type="project" value="UniProtKB-KW"/>
</dbReference>
<evidence type="ECO:0000313" key="7">
    <source>
        <dbReference type="EMBL" id="SEJ81970.1"/>
    </source>
</evidence>
<dbReference type="PANTHER" id="PTHR43140:SF1">
    <property type="entry name" value="TYPE I RESTRICTION ENZYME ECOKI SPECIFICITY SUBUNIT"/>
    <property type="match status" value="1"/>
</dbReference>
<dbReference type="PANTHER" id="PTHR43140">
    <property type="entry name" value="TYPE-1 RESTRICTION ENZYME ECOKI SPECIFICITY PROTEIN"/>
    <property type="match status" value="1"/>
</dbReference>
<feature type="domain" description="Type I restriction modification DNA specificity" evidence="5">
    <location>
        <begin position="21"/>
        <end position="79"/>
    </location>
</feature>
<organism evidence="6 8">
    <name type="scientific">Trichococcus ilyis</name>
    <dbReference type="NCBI Taxonomy" id="640938"/>
    <lineage>
        <taxon>Bacteria</taxon>
        <taxon>Bacillati</taxon>
        <taxon>Bacillota</taxon>
        <taxon>Bacilli</taxon>
        <taxon>Lactobacillales</taxon>
        <taxon>Carnobacteriaceae</taxon>
        <taxon>Trichococcus</taxon>
    </lineage>
</organism>
<proteinExistence type="inferred from homology"/>
<keyword evidence="3" id="KW-0238">DNA-binding</keyword>
<evidence type="ECO:0000256" key="2">
    <source>
        <dbReference type="ARBA" id="ARBA00022747"/>
    </source>
</evidence>
<protein>
    <submittedName>
        <fullName evidence="6">Restriction endonuclease type i hsds</fullName>
    </submittedName>
    <submittedName>
        <fullName evidence="7">Type I restriction enzyme, S subunit</fullName>
    </submittedName>
</protein>
<dbReference type="GO" id="GO:0003677">
    <property type="term" value="F:DNA binding"/>
    <property type="evidence" value="ECO:0007669"/>
    <property type="project" value="UniProtKB-KW"/>
</dbReference>
<reference evidence="7 9" key="2">
    <citation type="submission" date="2016-10" db="EMBL/GenBank/DDBJ databases">
        <authorList>
            <person name="Varghese N."/>
            <person name="Submissions S."/>
        </authorList>
    </citation>
    <scope>NUCLEOTIDE SEQUENCE [LARGE SCALE GENOMIC DNA]</scope>
    <source>
        <strain evidence="7 9">DSM 22150</strain>
    </source>
</reference>
<keyword evidence="6" id="KW-0540">Nuclease</keyword>
<evidence type="ECO:0000256" key="4">
    <source>
        <dbReference type="ARBA" id="ARBA00038652"/>
    </source>
</evidence>
<dbReference type="SUPFAM" id="SSF116734">
    <property type="entry name" value="DNA methylase specificity domain"/>
    <property type="match status" value="2"/>
</dbReference>
<dbReference type="Pfam" id="PF01420">
    <property type="entry name" value="Methylase_S"/>
    <property type="match status" value="2"/>
</dbReference>
<evidence type="ECO:0000313" key="9">
    <source>
        <dbReference type="Proteomes" id="UP000199280"/>
    </source>
</evidence>
<evidence type="ECO:0000256" key="3">
    <source>
        <dbReference type="ARBA" id="ARBA00023125"/>
    </source>
</evidence>
<keyword evidence="2" id="KW-0680">Restriction system</keyword>
<feature type="domain" description="Type I restriction modification DNA specificity" evidence="5">
    <location>
        <begin position="149"/>
        <end position="320"/>
    </location>
</feature>
<comment type="subunit">
    <text evidence="4">The methyltransferase is composed of M and S polypeptides.</text>
</comment>
<dbReference type="GO" id="GO:0004519">
    <property type="term" value="F:endonuclease activity"/>
    <property type="evidence" value="ECO:0007669"/>
    <property type="project" value="UniProtKB-KW"/>
</dbReference>
<evidence type="ECO:0000313" key="6">
    <source>
        <dbReference type="EMBL" id="CZR07971.1"/>
    </source>
</evidence>
<sequence>MKPNQEVYDSRYMMYAMMSPLFQMQVMAKSSGTTRKRISKNNLVKLLISFPPLEEQKRIVAKIEEIFAIINQIGTKKEEALSIIRNIRQTALQDAIRGVLVEQEENDEPASVLYEKIQAEKEQLVIEKKIKKEKPLLEIDKNEIPFEIPKNWRWTRLGDLGFFKKGPFGSALTKSIFVEDSLESIKVYEQKNAIQSDCTLGEYFITKDYYEEKMASNTVMPGDIIVSCAGTIGKSYIIPDGARLGIINQALMRIRVYTINKQYFRLIFNHVIHTDGAQGKGSAIKNIPPMKVLNNLLVPLPPLAEQERIVEKIDEIMAICDQMEAIFDGSSEVKENFKVV</sequence>
<evidence type="ECO:0000256" key="1">
    <source>
        <dbReference type="ARBA" id="ARBA00010923"/>
    </source>
</evidence>